<feature type="transmembrane region" description="Helical" evidence="4">
    <location>
        <begin position="74"/>
        <end position="93"/>
    </location>
</feature>
<keyword evidence="6" id="KW-1185">Reference proteome</keyword>
<dbReference type="Proteomes" id="UP000247696">
    <property type="component" value="Chromosome"/>
</dbReference>
<feature type="region of interest" description="Disordered" evidence="3">
    <location>
        <begin position="202"/>
        <end position="224"/>
    </location>
</feature>
<comment type="similarity">
    <text evidence="1 2">Belongs to the BioY family.</text>
</comment>
<proteinExistence type="inferred from homology"/>
<accession>A0A2Z3YS90</accession>
<keyword evidence="4" id="KW-1133">Transmembrane helix</keyword>
<evidence type="ECO:0000256" key="4">
    <source>
        <dbReference type="SAM" id="Phobius"/>
    </source>
</evidence>
<keyword evidence="4" id="KW-0812">Transmembrane</keyword>
<comment type="subcellular location">
    <subcellularLocation>
        <location evidence="2">Cell membrane</location>
        <topology evidence="2">Multi-pass membrane protein</topology>
    </subcellularLocation>
</comment>
<sequence>MYKTRVTLLCMSRTQAPSRRIGAADIAVIAAFAALIIVLGGVTVPVGSAGVPIVLQNMGVAMAGMILGRRRGGLAVLLFLAVGFLGVPNMAGWTPALTAVAGPTVGYIVGYAVIGFVVGALCDLAPRRPAGVRLAWFTAAGAVGVAISYFCGAVGLTLRTDVDFWSAFVSNGAFLPGDIAKTVVAALVSTAVLRAVPDLDRGRRPRSAQTESREDATADTAPAV</sequence>
<evidence type="ECO:0000313" key="5">
    <source>
        <dbReference type="EMBL" id="AWT26030.1"/>
    </source>
</evidence>
<dbReference type="EMBL" id="CP024988">
    <property type="protein sequence ID" value="AWT26030.1"/>
    <property type="molecule type" value="Genomic_DNA"/>
</dbReference>
<dbReference type="GO" id="GO:0005886">
    <property type="term" value="C:plasma membrane"/>
    <property type="evidence" value="ECO:0007669"/>
    <property type="project" value="UniProtKB-SubCell"/>
</dbReference>
<dbReference type="STRING" id="1737425.GCA_900049755_00065"/>
<feature type="transmembrane region" description="Helical" evidence="4">
    <location>
        <begin position="21"/>
        <end position="43"/>
    </location>
</feature>
<feature type="transmembrane region" description="Helical" evidence="4">
    <location>
        <begin position="49"/>
        <end position="67"/>
    </location>
</feature>
<organism evidence="5 6">
    <name type="scientific">Corynebacterium provencense</name>
    <dbReference type="NCBI Taxonomy" id="1737425"/>
    <lineage>
        <taxon>Bacteria</taxon>
        <taxon>Bacillati</taxon>
        <taxon>Actinomycetota</taxon>
        <taxon>Actinomycetes</taxon>
        <taxon>Mycobacteriales</taxon>
        <taxon>Corynebacteriaceae</taxon>
        <taxon>Corynebacterium</taxon>
    </lineage>
</organism>
<feature type="transmembrane region" description="Helical" evidence="4">
    <location>
        <begin position="105"/>
        <end position="122"/>
    </location>
</feature>
<protein>
    <recommendedName>
        <fullName evidence="2">Biotin transporter</fullName>
    </recommendedName>
</protein>
<feature type="transmembrane region" description="Helical" evidence="4">
    <location>
        <begin position="134"/>
        <end position="159"/>
    </location>
</feature>
<keyword evidence="2 4" id="KW-0472">Membrane</keyword>
<gene>
    <name evidence="5" type="primary">bioY</name>
    <name evidence="5" type="ORF">Csp1_12300</name>
</gene>
<evidence type="ECO:0000256" key="3">
    <source>
        <dbReference type="SAM" id="MobiDB-lite"/>
    </source>
</evidence>
<feature type="transmembrane region" description="Helical" evidence="4">
    <location>
        <begin position="179"/>
        <end position="196"/>
    </location>
</feature>
<evidence type="ECO:0000256" key="2">
    <source>
        <dbReference type="PIRNR" id="PIRNR016661"/>
    </source>
</evidence>
<reference evidence="6" key="1">
    <citation type="submission" date="2017-11" db="EMBL/GenBank/DDBJ databases">
        <title>Otitis media/interna in a cat caused by the recently described species Corynebacterium provencense.</title>
        <authorList>
            <person name="Kittl S."/>
            <person name="Brodard I."/>
            <person name="Rychener L."/>
            <person name="Jores J."/>
            <person name="Roosje P."/>
            <person name="Gobeli Brawand S."/>
        </authorList>
    </citation>
    <scope>NUCLEOTIDE SEQUENCE [LARGE SCALE GENOMIC DNA]</scope>
    <source>
        <strain evidence="6">17KM38</strain>
    </source>
</reference>
<dbReference type="InterPro" id="IPR003784">
    <property type="entry name" value="BioY"/>
</dbReference>
<dbReference type="PIRSF" id="PIRSF016661">
    <property type="entry name" value="BioY"/>
    <property type="match status" value="1"/>
</dbReference>
<keyword evidence="2" id="KW-1003">Cell membrane</keyword>
<keyword evidence="2" id="KW-0813">Transport</keyword>
<dbReference type="KEGG" id="cpre:Csp1_12300"/>
<dbReference type="GO" id="GO:0015225">
    <property type="term" value="F:biotin transmembrane transporter activity"/>
    <property type="evidence" value="ECO:0007669"/>
    <property type="project" value="UniProtKB-UniRule"/>
</dbReference>
<dbReference type="Pfam" id="PF02632">
    <property type="entry name" value="BioY"/>
    <property type="match status" value="1"/>
</dbReference>
<evidence type="ECO:0000256" key="1">
    <source>
        <dbReference type="ARBA" id="ARBA00010692"/>
    </source>
</evidence>
<dbReference type="PANTHER" id="PTHR34295:SF1">
    <property type="entry name" value="BIOTIN TRANSPORTER BIOY"/>
    <property type="match status" value="1"/>
</dbReference>
<evidence type="ECO:0000313" key="6">
    <source>
        <dbReference type="Proteomes" id="UP000247696"/>
    </source>
</evidence>
<dbReference type="PANTHER" id="PTHR34295">
    <property type="entry name" value="BIOTIN TRANSPORTER BIOY"/>
    <property type="match status" value="1"/>
</dbReference>
<dbReference type="Gene3D" id="1.10.1760.20">
    <property type="match status" value="1"/>
</dbReference>
<name>A0A2Z3YS90_9CORY</name>
<dbReference type="AlphaFoldDB" id="A0A2Z3YS90"/>